<feature type="transmembrane region" description="Helical" evidence="10">
    <location>
        <begin position="465"/>
        <end position="487"/>
    </location>
</feature>
<gene>
    <name evidence="12" type="ORF">ElyMa_001989000</name>
</gene>
<dbReference type="InterPro" id="IPR000276">
    <property type="entry name" value="GPCR_Rhodpsn"/>
</dbReference>
<dbReference type="SUPFAM" id="SSF81321">
    <property type="entry name" value="Family A G protein-coupled receptor-like"/>
    <property type="match status" value="2"/>
</dbReference>
<feature type="compositionally biased region" description="Polar residues" evidence="9">
    <location>
        <begin position="523"/>
        <end position="542"/>
    </location>
</feature>
<dbReference type="InterPro" id="IPR017452">
    <property type="entry name" value="GPCR_Rhodpsn_7TM"/>
</dbReference>
<dbReference type="CDD" id="cd00637">
    <property type="entry name" value="7tm_classA_rhodopsin-like"/>
    <property type="match status" value="1"/>
</dbReference>
<feature type="transmembrane region" description="Helical" evidence="10">
    <location>
        <begin position="6"/>
        <end position="25"/>
    </location>
</feature>
<evidence type="ECO:0000256" key="8">
    <source>
        <dbReference type="RuleBase" id="RU000688"/>
    </source>
</evidence>
<evidence type="ECO:0000259" key="11">
    <source>
        <dbReference type="PROSITE" id="PS50262"/>
    </source>
</evidence>
<feature type="transmembrane region" description="Helical" evidence="10">
    <location>
        <begin position="425"/>
        <end position="445"/>
    </location>
</feature>
<sequence>MCKLYYFFENFCFCSSVLLLAAIAVERYIAVMHPLRVRGMFTTRRMHVAQVIIWVTAALYNIPLIIEFDTHTYSMGTNNTFTICLYNPDSFHSRAFYTTNLVLWYILPLVTMSATYAAISWTLWGATEKLASSGGSSSTLGSVVTLQKGGNGFVTQAAGSGPRGYDFQDGRGAAADGRGFRGERSSGGVSSDSNHSSSSVFRNEASASPDKSCCYSYRRFLPNSSNNNSHHVDEYQSMGDERSVESTGVKGLQALNTTEICMCTLCRSGASKRKFPCQPADARGRRLPVCWSWASIPTQNWPELNPPNSRAAASNKSDDGQCSLLEMVRLRRSCNTSQLQKSPAEHHRMLLAHSVNQNSLGVTKGIASPKPRLSSRSSEHSEIGQYNKDSCCGTGLKRKLSLNRFQRSRSLPSPSQRVLASRRRVVRLLVVVLVTFAACLLPHHIRLVTYSWNINLGASVGSGFLAPVAFVLLYLNSALNPVLYSVLSESFRRGVYECLRSCKKKSHLNLRRRRKNRRGCWNGVNSSYRNSMPMRSTQRSQD</sequence>
<feature type="transmembrane region" description="Helical" evidence="10">
    <location>
        <begin position="46"/>
        <end position="66"/>
    </location>
</feature>
<dbReference type="PANTHER" id="PTHR24243">
    <property type="entry name" value="G-PROTEIN COUPLED RECEPTOR"/>
    <property type="match status" value="1"/>
</dbReference>
<dbReference type="Proteomes" id="UP000762676">
    <property type="component" value="Unassembled WGS sequence"/>
</dbReference>
<feature type="domain" description="G-protein coupled receptors family 1 profile" evidence="11">
    <location>
        <begin position="1"/>
        <end position="484"/>
    </location>
</feature>
<evidence type="ECO:0000256" key="7">
    <source>
        <dbReference type="ARBA" id="ARBA00023224"/>
    </source>
</evidence>
<evidence type="ECO:0000256" key="4">
    <source>
        <dbReference type="ARBA" id="ARBA00023040"/>
    </source>
</evidence>
<comment type="caution">
    <text evidence="12">The sequence shown here is derived from an EMBL/GenBank/DDBJ whole genome shotgun (WGS) entry which is preliminary data.</text>
</comment>
<comment type="similarity">
    <text evidence="8">Belongs to the G-protein coupled receptor 1 family.</text>
</comment>
<evidence type="ECO:0000256" key="1">
    <source>
        <dbReference type="ARBA" id="ARBA00004141"/>
    </source>
</evidence>
<keyword evidence="7 8" id="KW-0807">Transducer</keyword>
<dbReference type="PROSITE" id="PS50262">
    <property type="entry name" value="G_PROTEIN_RECEP_F1_2"/>
    <property type="match status" value="1"/>
</dbReference>
<feature type="region of interest" description="Disordered" evidence="9">
    <location>
        <begin position="361"/>
        <end position="385"/>
    </location>
</feature>
<evidence type="ECO:0000313" key="13">
    <source>
        <dbReference type="Proteomes" id="UP000762676"/>
    </source>
</evidence>
<reference evidence="12 13" key="1">
    <citation type="journal article" date="2021" name="Elife">
        <title>Chloroplast acquisition without the gene transfer in kleptoplastic sea slugs, Plakobranchus ocellatus.</title>
        <authorList>
            <person name="Maeda T."/>
            <person name="Takahashi S."/>
            <person name="Yoshida T."/>
            <person name="Shimamura S."/>
            <person name="Takaki Y."/>
            <person name="Nagai Y."/>
            <person name="Toyoda A."/>
            <person name="Suzuki Y."/>
            <person name="Arimoto A."/>
            <person name="Ishii H."/>
            <person name="Satoh N."/>
            <person name="Nishiyama T."/>
            <person name="Hasebe M."/>
            <person name="Maruyama T."/>
            <person name="Minagawa J."/>
            <person name="Obokata J."/>
            <person name="Shigenobu S."/>
        </authorList>
    </citation>
    <scope>NUCLEOTIDE SEQUENCE [LARGE SCALE GENOMIC DNA]</scope>
</reference>
<feature type="transmembrane region" description="Helical" evidence="10">
    <location>
        <begin position="102"/>
        <end position="124"/>
    </location>
</feature>
<organism evidence="12 13">
    <name type="scientific">Elysia marginata</name>
    <dbReference type="NCBI Taxonomy" id="1093978"/>
    <lineage>
        <taxon>Eukaryota</taxon>
        <taxon>Metazoa</taxon>
        <taxon>Spiralia</taxon>
        <taxon>Lophotrochozoa</taxon>
        <taxon>Mollusca</taxon>
        <taxon>Gastropoda</taxon>
        <taxon>Heterobranchia</taxon>
        <taxon>Euthyneura</taxon>
        <taxon>Panpulmonata</taxon>
        <taxon>Sacoglossa</taxon>
        <taxon>Placobranchoidea</taxon>
        <taxon>Plakobranchidae</taxon>
        <taxon>Elysia</taxon>
    </lineage>
</organism>
<keyword evidence="5 10" id="KW-0472">Membrane</keyword>
<protein>
    <submittedName>
        <fullName evidence="12">Cholecystokinin receptor type A</fullName>
    </submittedName>
</protein>
<dbReference type="PROSITE" id="PS00237">
    <property type="entry name" value="G_PROTEIN_RECEP_F1_1"/>
    <property type="match status" value="1"/>
</dbReference>
<evidence type="ECO:0000256" key="2">
    <source>
        <dbReference type="ARBA" id="ARBA00022692"/>
    </source>
</evidence>
<evidence type="ECO:0000256" key="9">
    <source>
        <dbReference type="SAM" id="MobiDB-lite"/>
    </source>
</evidence>
<dbReference type="PRINTS" id="PR00237">
    <property type="entry name" value="GPCRRHODOPSN"/>
</dbReference>
<feature type="region of interest" description="Disordered" evidence="9">
    <location>
        <begin position="521"/>
        <end position="542"/>
    </location>
</feature>
<evidence type="ECO:0000313" key="12">
    <source>
        <dbReference type="EMBL" id="GFR67123.1"/>
    </source>
</evidence>
<evidence type="ECO:0000256" key="5">
    <source>
        <dbReference type="ARBA" id="ARBA00023136"/>
    </source>
</evidence>
<feature type="region of interest" description="Disordered" evidence="9">
    <location>
        <begin position="176"/>
        <end position="209"/>
    </location>
</feature>
<evidence type="ECO:0000256" key="10">
    <source>
        <dbReference type="SAM" id="Phobius"/>
    </source>
</evidence>
<evidence type="ECO:0000256" key="3">
    <source>
        <dbReference type="ARBA" id="ARBA00022989"/>
    </source>
</evidence>
<dbReference type="Pfam" id="PF00001">
    <property type="entry name" value="7tm_1"/>
    <property type="match status" value="1"/>
</dbReference>
<dbReference type="GO" id="GO:0005886">
    <property type="term" value="C:plasma membrane"/>
    <property type="evidence" value="ECO:0007669"/>
    <property type="project" value="TreeGrafter"/>
</dbReference>
<dbReference type="Gene3D" id="1.20.1070.10">
    <property type="entry name" value="Rhodopsin 7-helix transmembrane proteins"/>
    <property type="match status" value="2"/>
</dbReference>
<keyword evidence="3 10" id="KW-1133">Transmembrane helix</keyword>
<keyword evidence="2 8" id="KW-0812">Transmembrane</keyword>
<accession>A0AAV4F191</accession>
<comment type="subcellular location">
    <subcellularLocation>
        <location evidence="1">Membrane</location>
        <topology evidence="1">Multi-pass membrane protein</topology>
    </subcellularLocation>
</comment>
<keyword evidence="6 8" id="KW-0675">Receptor</keyword>
<evidence type="ECO:0000256" key="6">
    <source>
        <dbReference type="ARBA" id="ARBA00023170"/>
    </source>
</evidence>
<dbReference type="GO" id="GO:0004930">
    <property type="term" value="F:G protein-coupled receptor activity"/>
    <property type="evidence" value="ECO:0007669"/>
    <property type="project" value="UniProtKB-KW"/>
</dbReference>
<feature type="compositionally biased region" description="Low complexity" evidence="9">
    <location>
        <begin position="186"/>
        <end position="204"/>
    </location>
</feature>
<keyword evidence="13" id="KW-1185">Reference proteome</keyword>
<dbReference type="AlphaFoldDB" id="A0AAV4F191"/>
<name>A0AAV4F191_9GAST</name>
<keyword evidence="4 8" id="KW-0297">G-protein coupled receptor</keyword>
<dbReference type="EMBL" id="BMAT01004048">
    <property type="protein sequence ID" value="GFR67123.1"/>
    <property type="molecule type" value="Genomic_DNA"/>
</dbReference>
<proteinExistence type="inferred from homology"/>
<dbReference type="PANTHER" id="PTHR24243:SF224">
    <property type="entry name" value="G-PROTEIN COUPLED RECEPTOR 19-RELATED"/>
    <property type="match status" value="1"/>
</dbReference>